<dbReference type="EMBL" id="JALLPB020000864">
    <property type="protein sequence ID" value="KAL3806196.1"/>
    <property type="molecule type" value="Genomic_DNA"/>
</dbReference>
<evidence type="ECO:0000313" key="4">
    <source>
        <dbReference type="Proteomes" id="UP001530377"/>
    </source>
</evidence>
<evidence type="ECO:0000256" key="1">
    <source>
        <dbReference type="SAM" id="Coils"/>
    </source>
</evidence>
<gene>
    <name evidence="3" type="ORF">ACHAXA_006942</name>
</gene>
<feature type="region of interest" description="Disordered" evidence="2">
    <location>
        <begin position="46"/>
        <end position="126"/>
    </location>
</feature>
<feature type="compositionally biased region" description="Basic and acidic residues" evidence="2">
    <location>
        <begin position="192"/>
        <end position="201"/>
    </location>
</feature>
<feature type="region of interest" description="Disordered" evidence="2">
    <location>
        <begin position="323"/>
        <end position="352"/>
    </location>
</feature>
<feature type="region of interest" description="Disordered" evidence="2">
    <location>
        <begin position="192"/>
        <end position="219"/>
    </location>
</feature>
<protein>
    <submittedName>
        <fullName evidence="3">Uncharacterized protein</fullName>
    </submittedName>
</protein>
<evidence type="ECO:0000313" key="3">
    <source>
        <dbReference type="EMBL" id="KAL3806196.1"/>
    </source>
</evidence>
<dbReference type="Proteomes" id="UP001530377">
    <property type="component" value="Unassembled WGS sequence"/>
</dbReference>
<feature type="coiled-coil region" evidence="1">
    <location>
        <begin position="454"/>
        <end position="502"/>
    </location>
</feature>
<feature type="compositionally biased region" description="Basic and acidic residues" evidence="2">
    <location>
        <begin position="100"/>
        <end position="109"/>
    </location>
</feature>
<organism evidence="3 4">
    <name type="scientific">Cyclostephanos tholiformis</name>
    <dbReference type="NCBI Taxonomy" id="382380"/>
    <lineage>
        <taxon>Eukaryota</taxon>
        <taxon>Sar</taxon>
        <taxon>Stramenopiles</taxon>
        <taxon>Ochrophyta</taxon>
        <taxon>Bacillariophyta</taxon>
        <taxon>Coscinodiscophyceae</taxon>
        <taxon>Thalassiosirophycidae</taxon>
        <taxon>Stephanodiscales</taxon>
        <taxon>Stephanodiscaceae</taxon>
        <taxon>Cyclostephanos</taxon>
    </lineage>
</organism>
<keyword evidence="1" id="KW-0175">Coiled coil</keyword>
<feature type="region of interest" description="Disordered" evidence="2">
    <location>
        <begin position="1"/>
        <end position="33"/>
    </location>
</feature>
<feature type="non-terminal residue" evidence="3">
    <location>
        <position position="1"/>
    </location>
</feature>
<keyword evidence="4" id="KW-1185">Reference proteome</keyword>
<reference evidence="3 4" key="1">
    <citation type="submission" date="2024-10" db="EMBL/GenBank/DDBJ databases">
        <title>Updated reference genomes for cyclostephanoid diatoms.</title>
        <authorList>
            <person name="Roberts W.R."/>
            <person name="Alverson A.J."/>
        </authorList>
    </citation>
    <scope>NUCLEOTIDE SEQUENCE [LARGE SCALE GENOMIC DNA]</scope>
    <source>
        <strain evidence="3 4">AJA228-03</strain>
    </source>
</reference>
<accession>A0ABD3R503</accession>
<sequence>AGVGKTSGTKAGGEPGTLGDTSSCPRIDPSRSNDGVGIFILLTQTTMNPNDRERRHGGGHGGQGSSGYARPYHTSDHHNGAGYNGGGIHPRNNRPGNQHPWDDGGDNRHPRSGSFIIDRGGVRGNNDPIYQYGHGVEYGGRRGNNDRMNHYNERVEYGGVRGNNDRMNQYGQGGGYGGVRGNNDRMNRYNERGRDMSDRGGEVNGTKRLASSSPDQRSDAVPMEILSAAVESILSTAVESVVLTNDDLTEEERANRKVFEDCLRDIDKVLPVWKLAHQLPRDRWNEKEGERETWNQREKNAVDATIKSIGEDLLSGRISRPWQKQNECDGSSSSDDSYPPRASHQKTSPRDLSQMEKRFINALPHCLPLNRGFHLTEFGASEICYCPCGPNVEPWREKNNIVLDYDCKQKKRFQPNDLMDHLRKEGGVYEEKERLSKEYRRADDEDSRLRLRDLEFANREIKRHEEEKEKDRAEMEKKDKEIAFFRNQSKDHLERLQELEKIRERFQVVTTDNKDKLTEGQLIKYERMMIDYFDTMKQVYGICKDGVVIEVTSTKDGDESGFYLQDFFDNLYINKEKAGASAHAVLFGAKNPKSILSSWEIVYAKEAELLAPRGGKRGVKDKKGTD</sequence>
<dbReference type="AlphaFoldDB" id="A0ABD3R503"/>
<comment type="caution">
    <text evidence="3">The sequence shown here is derived from an EMBL/GenBank/DDBJ whole genome shotgun (WGS) entry which is preliminary data.</text>
</comment>
<feature type="compositionally biased region" description="Gly residues" evidence="2">
    <location>
        <begin position="1"/>
        <end position="16"/>
    </location>
</feature>
<proteinExistence type="predicted"/>
<name>A0ABD3R503_9STRA</name>
<evidence type="ECO:0000256" key="2">
    <source>
        <dbReference type="SAM" id="MobiDB-lite"/>
    </source>
</evidence>